<comment type="function">
    <text evidence="3">Nucleoside triphosphate pyrophosphatase that hydrolyzes dTTP and UTP. May have a dual role in cell division arrest and in preventing the incorporation of modified nucleotides into cellular nucleic acids.</text>
</comment>
<name>A0ABS9MNV6_9FIRM</name>
<comment type="subcellular location">
    <subcellularLocation>
        <location evidence="3">Cytoplasm</location>
    </subcellularLocation>
</comment>
<dbReference type="PIRSF" id="PIRSF006305">
    <property type="entry name" value="Maf"/>
    <property type="match status" value="1"/>
</dbReference>
<keyword evidence="3" id="KW-0546">Nucleotide metabolism</keyword>
<feature type="active site" description="Proton acceptor" evidence="3">
    <location>
        <position position="67"/>
    </location>
</feature>
<evidence type="ECO:0000256" key="2">
    <source>
        <dbReference type="ARBA" id="ARBA00022801"/>
    </source>
</evidence>
<keyword evidence="3" id="KW-0963">Cytoplasm</keyword>
<dbReference type="Gene3D" id="3.90.950.10">
    <property type="match status" value="1"/>
</dbReference>
<dbReference type="SUPFAM" id="SSF52972">
    <property type="entry name" value="ITPase-like"/>
    <property type="match status" value="1"/>
</dbReference>
<dbReference type="CDD" id="cd00555">
    <property type="entry name" value="Maf"/>
    <property type="match status" value="1"/>
</dbReference>
<comment type="catalytic activity">
    <reaction evidence="3">
        <text>UTP + H2O = UMP + diphosphate + H(+)</text>
        <dbReference type="Rhea" id="RHEA:29395"/>
        <dbReference type="ChEBI" id="CHEBI:15377"/>
        <dbReference type="ChEBI" id="CHEBI:15378"/>
        <dbReference type="ChEBI" id="CHEBI:33019"/>
        <dbReference type="ChEBI" id="CHEBI:46398"/>
        <dbReference type="ChEBI" id="CHEBI:57865"/>
        <dbReference type="EC" id="3.6.1.9"/>
    </reaction>
</comment>
<dbReference type="PANTHER" id="PTHR43213">
    <property type="entry name" value="BIFUNCTIONAL DTTP/UTP PYROPHOSPHATASE/METHYLTRANSFERASE PROTEIN-RELATED"/>
    <property type="match status" value="1"/>
</dbReference>
<dbReference type="InterPro" id="IPR029001">
    <property type="entry name" value="ITPase-like_fam"/>
</dbReference>
<reference evidence="4 5" key="1">
    <citation type="submission" date="2022-01" db="EMBL/GenBank/DDBJ databases">
        <title>Collection of gut derived symbiotic bacterial strains cultured from healthy donors.</title>
        <authorList>
            <person name="Lin H."/>
            <person name="Kohout C."/>
            <person name="Waligurski E."/>
            <person name="Pamer E.G."/>
        </authorList>
    </citation>
    <scope>NUCLEOTIDE SEQUENCE [LARGE SCALE GENOMIC DNA]</scope>
    <source>
        <strain evidence="4 5">DFI.7.58</strain>
    </source>
</reference>
<organism evidence="4 5">
    <name type="scientific">Anaeromassilibacillus senegalensis</name>
    <dbReference type="NCBI Taxonomy" id="1673717"/>
    <lineage>
        <taxon>Bacteria</taxon>
        <taxon>Bacillati</taxon>
        <taxon>Bacillota</taxon>
        <taxon>Clostridia</taxon>
        <taxon>Eubacteriales</taxon>
        <taxon>Acutalibacteraceae</taxon>
        <taxon>Anaeromassilibacillus</taxon>
    </lineage>
</organism>
<evidence type="ECO:0000256" key="1">
    <source>
        <dbReference type="ARBA" id="ARBA00001968"/>
    </source>
</evidence>
<gene>
    <name evidence="4" type="ORF">L0P57_13205</name>
</gene>
<dbReference type="NCBIfam" id="TIGR00172">
    <property type="entry name" value="maf"/>
    <property type="match status" value="1"/>
</dbReference>
<sequence>MLYLASASPRRRELLDLAGIPYTTAPANADERFADGTPPEEAVRLLARRKAEACFAQHPGAVVLGADTVVALGGAILGKPKTPAHAADMLRLLSGKTHEVFTGFCVLADGRCEVGAERTEVTFYPLAEEEIQAYVATGEPMDKAGAYGIQGKGALLVQGICGDYYNVVGLPVARVARILRTFAV</sequence>
<accession>A0ABS9MNV6</accession>
<dbReference type="HAMAP" id="MF_00528">
    <property type="entry name" value="Maf"/>
    <property type="match status" value="1"/>
</dbReference>
<proteinExistence type="inferred from homology"/>
<comment type="caution">
    <text evidence="3">Lacks conserved residue(s) required for the propagation of feature annotation.</text>
</comment>
<keyword evidence="5" id="KW-1185">Reference proteome</keyword>
<dbReference type="Pfam" id="PF02545">
    <property type="entry name" value="Maf"/>
    <property type="match status" value="1"/>
</dbReference>
<comment type="catalytic activity">
    <reaction evidence="3">
        <text>dTTP + H2O = dTMP + diphosphate + H(+)</text>
        <dbReference type="Rhea" id="RHEA:28534"/>
        <dbReference type="ChEBI" id="CHEBI:15377"/>
        <dbReference type="ChEBI" id="CHEBI:15378"/>
        <dbReference type="ChEBI" id="CHEBI:33019"/>
        <dbReference type="ChEBI" id="CHEBI:37568"/>
        <dbReference type="ChEBI" id="CHEBI:63528"/>
        <dbReference type="EC" id="3.6.1.9"/>
    </reaction>
</comment>
<dbReference type="Proteomes" id="UP001298681">
    <property type="component" value="Unassembled WGS sequence"/>
</dbReference>
<dbReference type="PANTHER" id="PTHR43213:SF5">
    <property type="entry name" value="BIFUNCTIONAL DTTP_UTP PYROPHOSPHATASE_METHYLTRANSFERASE PROTEIN-RELATED"/>
    <property type="match status" value="1"/>
</dbReference>
<keyword evidence="2 3" id="KW-0378">Hydrolase</keyword>
<protein>
    <recommendedName>
        <fullName evidence="3">dTTP/UTP pyrophosphatase</fullName>
        <shortName evidence="3">dTTPase/UTPase</shortName>
        <ecNumber evidence="3">3.6.1.9</ecNumber>
    </recommendedName>
    <alternativeName>
        <fullName evidence="3">Nucleoside triphosphate pyrophosphatase</fullName>
    </alternativeName>
    <alternativeName>
        <fullName evidence="3">Nucleotide pyrophosphatase</fullName>
        <shortName evidence="3">Nucleotide PPase</shortName>
    </alternativeName>
</protein>
<feature type="site" description="Important for substrate specificity" evidence="3">
    <location>
        <position position="150"/>
    </location>
</feature>
<dbReference type="EMBL" id="JAKNHQ010000026">
    <property type="protein sequence ID" value="MCG4611887.1"/>
    <property type="molecule type" value="Genomic_DNA"/>
</dbReference>
<comment type="caution">
    <text evidence="4">The sequence shown here is derived from an EMBL/GenBank/DDBJ whole genome shotgun (WGS) entry which is preliminary data.</text>
</comment>
<dbReference type="EC" id="3.6.1.9" evidence="3"/>
<feature type="site" description="Important for substrate specificity" evidence="3">
    <location>
        <position position="10"/>
    </location>
</feature>
<evidence type="ECO:0000313" key="4">
    <source>
        <dbReference type="EMBL" id="MCG4611887.1"/>
    </source>
</evidence>
<comment type="cofactor">
    <cofactor evidence="1 3">
        <name>a divalent metal cation</name>
        <dbReference type="ChEBI" id="CHEBI:60240"/>
    </cofactor>
</comment>
<evidence type="ECO:0000313" key="5">
    <source>
        <dbReference type="Proteomes" id="UP001298681"/>
    </source>
</evidence>
<dbReference type="InterPro" id="IPR003697">
    <property type="entry name" value="Maf-like"/>
</dbReference>
<comment type="similarity">
    <text evidence="3">Belongs to the Maf family. YhdE subfamily.</text>
</comment>
<dbReference type="RefSeq" id="WP_237967174.1">
    <property type="nucleotide sequence ID" value="NZ_JAKNHQ010000026.1"/>
</dbReference>
<feature type="site" description="Important for substrate specificity" evidence="3">
    <location>
        <position position="68"/>
    </location>
</feature>
<evidence type="ECO:0000256" key="3">
    <source>
        <dbReference type="HAMAP-Rule" id="MF_00528"/>
    </source>
</evidence>